<dbReference type="PANTHER" id="PTHR23522">
    <property type="entry name" value="BLL5896 PROTEIN"/>
    <property type="match status" value="1"/>
</dbReference>
<dbReference type="STRING" id="862969.SCI_0604"/>
<evidence type="ECO:0000259" key="9">
    <source>
        <dbReference type="PROSITE" id="PS50850"/>
    </source>
</evidence>
<evidence type="ECO:0000256" key="7">
    <source>
        <dbReference type="ARBA" id="ARBA00023136"/>
    </source>
</evidence>
<name>A0A0C1HW11_STRCV</name>
<proteinExistence type="predicted"/>
<evidence type="ECO:0000313" key="10">
    <source>
        <dbReference type="EMBL" id="KIC78308.1"/>
    </source>
</evidence>
<keyword evidence="3" id="KW-1003">Cell membrane</keyword>
<feature type="transmembrane region" description="Helical" evidence="8">
    <location>
        <begin position="269"/>
        <end position="286"/>
    </location>
</feature>
<feature type="transmembrane region" description="Helical" evidence="8">
    <location>
        <begin position="237"/>
        <end position="260"/>
    </location>
</feature>
<keyword evidence="4" id="KW-0997">Cell inner membrane</keyword>
<evidence type="ECO:0000256" key="6">
    <source>
        <dbReference type="ARBA" id="ARBA00022989"/>
    </source>
</evidence>
<accession>A0A0C1HW11</accession>
<evidence type="ECO:0000256" key="3">
    <source>
        <dbReference type="ARBA" id="ARBA00022475"/>
    </source>
</evidence>
<dbReference type="AlphaFoldDB" id="A0A0C1HW11"/>
<dbReference type="OrthoDB" id="1650886at2"/>
<protein>
    <submittedName>
        <fullName evidence="10">Major facilitator transporter</fullName>
    </submittedName>
</protein>
<dbReference type="InterPro" id="IPR020846">
    <property type="entry name" value="MFS_dom"/>
</dbReference>
<comment type="subcellular location">
    <subcellularLocation>
        <location evidence="1">Cell inner membrane</location>
        <topology evidence="1">Multi-pass membrane protein</topology>
    </subcellularLocation>
</comment>
<organism evidence="10 11">
    <name type="scientific">Streptococcus constellatus</name>
    <dbReference type="NCBI Taxonomy" id="76860"/>
    <lineage>
        <taxon>Bacteria</taxon>
        <taxon>Bacillati</taxon>
        <taxon>Bacillota</taxon>
        <taxon>Bacilli</taxon>
        <taxon>Lactobacillales</taxon>
        <taxon>Streptococcaceae</taxon>
        <taxon>Streptococcus</taxon>
        <taxon>Streptococcus anginosus group</taxon>
    </lineage>
</organism>
<dbReference type="SUPFAM" id="SSF103473">
    <property type="entry name" value="MFS general substrate transporter"/>
    <property type="match status" value="1"/>
</dbReference>
<feature type="transmembrane region" description="Helical" evidence="8">
    <location>
        <begin position="12"/>
        <end position="35"/>
    </location>
</feature>
<feature type="transmembrane region" description="Helical" evidence="8">
    <location>
        <begin position="359"/>
        <end position="377"/>
    </location>
</feature>
<keyword evidence="5 8" id="KW-0812">Transmembrane</keyword>
<evidence type="ECO:0000313" key="11">
    <source>
        <dbReference type="Proteomes" id="UP000031339"/>
    </source>
</evidence>
<comment type="caution">
    <text evidence="10">The sequence shown here is derived from an EMBL/GenBank/DDBJ whole genome shotgun (WGS) entry which is preliminary data.</text>
</comment>
<sequence>MFRKFQNSYFAYFLMYNFYFLAYALFSTLISVYMLDKGYSASQVSLVVSASFFSSMIVQPLLGILNDKIGIKKVTIYSFLLINIAAIFFMQANNLLLLTVWYSAVLMLVNGVNPVMDVLAARSPYTYGKIRIWGTFGYAMGSQLAGLIYKFISPQAIFIVFIGMMCVSILGVFGIDPKHNQGSKKATQMKNDSSIGKIFKNKTYLFYLLIVALYSGVGNTGHTYIPSMLEHSGLSVNMATTVVAISVICESPLIFFSYLFMDKVPIKKLLYIPLGILLLQYVIYGLDLGLTSKILLTLMSKHATGMLLIMVTLKIVANIVDENYLVTAIALVQTARNLGTILIQNIAGDIIDKSGYEMMSFFLAGVMVLVLVLAFFLKVPNKSNQKLFG</sequence>
<dbReference type="PANTHER" id="PTHR23522:SF10">
    <property type="entry name" value="3-PHENYLPROPIONIC ACID TRANSPORTER-RELATED"/>
    <property type="match status" value="1"/>
</dbReference>
<dbReference type="GO" id="GO:0015528">
    <property type="term" value="F:lactose:proton symporter activity"/>
    <property type="evidence" value="ECO:0007669"/>
    <property type="project" value="TreeGrafter"/>
</dbReference>
<keyword evidence="7 8" id="KW-0472">Membrane</keyword>
<keyword evidence="2" id="KW-0813">Transport</keyword>
<evidence type="ECO:0000256" key="2">
    <source>
        <dbReference type="ARBA" id="ARBA00022448"/>
    </source>
</evidence>
<gene>
    <name evidence="10" type="ORF">RN79_01675</name>
</gene>
<feature type="transmembrane region" description="Helical" evidence="8">
    <location>
        <begin position="41"/>
        <end position="62"/>
    </location>
</feature>
<evidence type="ECO:0000256" key="8">
    <source>
        <dbReference type="SAM" id="Phobius"/>
    </source>
</evidence>
<dbReference type="EMBL" id="JWIY01000001">
    <property type="protein sequence ID" value="KIC78308.1"/>
    <property type="molecule type" value="Genomic_DNA"/>
</dbReference>
<dbReference type="InterPro" id="IPR011701">
    <property type="entry name" value="MFS"/>
</dbReference>
<feature type="transmembrane region" description="Helical" evidence="8">
    <location>
        <begin position="74"/>
        <end position="92"/>
    </location>
</feature>
<feature type="transmembrane region" description="Helical" evidence="8">
    <location>
        <begin position="204"/>
        <end position="225"/>
    </location>
</feature>
<evidence type="ECO:0000256" key="4">
    <source>
        <dbReference type="ARBA" id="ARBA00022519"/>
    </source>
</evidence>
<dbReference type="GO" id="GO:0030395">
    <property type="term" value="F:lactose binding"/>
    <property type="evidence" value="ECO:0007669"/>
    <property type="project" value="TreeGrafter"/>
</dbReference>
<dbReference type="RefSeq" id="WP_039676821.1">
    <property type="nucleotide sequence ID" value="NZ_JWIY01000001.1"/>
</dbReference>
<dbReference type="eggNOG" id="COG2211">
    <property type="taxonomic scope" value="Bacteria"/>
</dbReference>
<dbReference type="PROSITE" id="PS50850">
    <property type="entry name" value="MFS"/>
    <property type="match status" value="1"/>
</dbReference>
<reference evidence="10 11" key="1">
    <citation type="submission" date="2014-12" db="EMBL/GenBank/DDBJ databases">
        <title>Partial genome sequence of Streptococcus constellatus KCOM 1650 (= ChDC B144).</title>
        <authorList>
            <person name="Kook J.-K."/>
            <person name="Park S.-N."/>
            <person name="Lim Y.K."/>
            <person name="Jo E."/>
        </authorList>
    </citation>
    <scope>NUCLEOTIDE SEQUENCE [LARGE SCALE GENOMIC DNA]</scope>
    <source>
        <strain evidence="10 11">KCOM 1650</strain>
    </source>
</reference>
<keyword evidence="6 8" id="KW-1133">Transmembrane helix</keyword>
<feature type="transmembrane region" description="Helical" evidence="8">
    <location>
        <begin position="155"/>
        <end position="175"/>
    </location>
</feature>
<dbReference type="Gene3D" id="1.20.1250.20">
    <property type="entry name" value="MFS general substrate transporter like domains"/>
    <property type="match status" value="2"/>
</dbReference>
<dbReference type="Proteomes" id="UP000031339">
    <property type="component" value="Unassembled WGS sequence"/>
</dbReference>
<feature type="domain" description="Major facilitator superfamily (MFS) profile" evidence="9">
    <location>
        <begin position="8"/>
        <end position="383"/>
    </location>
</feature>
<dbReference type="GO" id="GO:0005886">
    <property type="term" value="C:plasma membrane"/>
    <property type="evidence" value="ECO:0007669"/>
    <property type="project" value="UniProtKB-SubCell"/>
</dbReference>
<dbReference type="InterPro" id="IPR036259">
    <property type="entry name" value="MFS_trans_sf"/>
</dbReference>
<evidence type="ECO:0000256" key="1">
    <source>
        <dbReference type="ARBA" id="ARBA00004429"/>
    </source>
</evidence>
<dbReference type="Pfam" id="PF07690">
    <property type="entry name" value="MFS_1"/>
    <property type="match status" value="1"/>
</dbReference>
<evidence type="ECO:0000256" key="5">
    <source>
        <dbReference type="ARBA" id="ARBA00022692"/>
    </source>
</evidence>